<evidence type="ECO:0000256" key="8">
    <source>
        <dbReference type="ARBA" id="ARBA00023163"/>
    </source>
</evidence>
<evidence type="ECO:0000256" key="9">
    <source>
        <dbReference type="ARBA" id="ARBA00023242"/>
    </source>
</evidence>
<comment type="subcellular location">
    <subcellularLocation>
        <location evidence="2">Cell junction</location>
        <location evidence="2">Tight junction</location>
    </subcellularLocation>
    <subcellularLocation>
        <location evidence="3">Cytoplasm</location>
    </subcellularLocation>
    <subcellularLocation>
        <location evidence="1">Nucleus</location>
    </subcellularLocation>
</comment>
<dbReference type="EMBL" id="JAHRIO010071837">
    <property type="protein sequence ID" value="MEQ2182241.1"/>
    <property type="molecule type" value="Genomic_DNA"/>
</dbReference>
<sequence length="102" mass="11294">MDPNQHNPPAGHQIVHVRGDSQTDLELLFNSAMNTKNSNVPASLPMRLRKLPKSFFTPPEPKPHSRQVSAPRLCCVYGEKSRFKLGPSCGPSVCDSHQVSFL</sequence>
<protein>
    <submittedName>
        <fullName evidence="11">DNA-binding transcription factor yap1</fullName>
    </submittedName>
</protein>
<comment type="similarity">
    <text evidence="10">Belongs to the YAP1 family.</text>
</comment>
<accession>A0ABV0PFQ9</accession>
<dbReference type="InterPro" id="IPR053819">
    <property type="entry name" value="TEADIR3_omega_loop"/>
</dbReference>
<evidence type="ECO:0000256" key="7">
    <source>
        <dbReference type="ARBA" id="ARBA00023159"/>
    </source>
</evidence>
<dbReference type="Gene3D" id="6.20.430.10">
    <property type="match status" value="1"/>
</dbReference>
<dbReference type="Pfam" id="PF15238">
    <property type="entry name" value="TEADIR3"/>
    <property type="match status" value="1"/>
</dbReference>
<dbReference type="GO" id="GO:0003677">
    <property type="term" value="F:DNA binding"/>
    <property type="evidence" value="ECO:0007669"/>
    <property type="project" value="UniProtKB-KW"/>
</dbReference>
<keyword evidence="5" id="KW-0963">Cytoplasm</keyword>
<keyword evidence="6" id="KW-0805">Transcription regulation</keyword>
<gene>
    <name evidence="11" type="primary">YAP1_2</name>
    <name evidence="11" type="ORF">GOODEAATRI_020246</name>
</gene>
<evidence type="ECO:0000256" key="6">
    <source>
        <dbReference type="ARBA" id="ARBA00023015"/>
    </source>
</evidence>
<evidence type="ECO:0000256" key="5">
    <source>
        <dbReference type="ARBA" id="ARBA00022490"/>
    </source>
</evidence>
<organism evidence="11 12">
    <name type="scientific">Goodea atripinnis</name>
    <dbReference type="NCBI Taxonomy" id="208336"/>
    <lineage>
        <taxon>Eukaryota</taxon>
        <taxon>Metazoa</taxon>
        <taxon>Chordata</taxon>
        <taxon>Craniata</taxon>
        <taxon>Vertebrata</taxon>
        <taxon>Euteleostomi</taxon>
        <taxon>Actinopterygii</taxon>
        <taxon>Neopterygii</taxon>
        <taxon>Teleostei</taxon>
        <taxon>Neoteleostei</taxon>
        <taxon>Acanthomorphata</taxon>
        <taxon>Ovalentaria</taxon>
        <taxon>Atherinomorphae</taxon>
        <taxon>Cyprinodontiformes</taxon>
        <taxon>Goodeidae</taxon>
        <taxon>Goodea</taxon>
    </lineage>
</organism>
<keyword evidence="11" id="KW-0238">DNA-binding</keyword>
<evidence type="ECO:0000256" key="10">
    <source>
        <dbReference type="ARBA" id="ARBA00038057"/>
    </source>
</evidence>
<evidence type="ECO:0000256" key="2">
    <source>
        <dbReference type="ARBA" id="ARBA00004435"/>
    </source>
</evidence>
<keyword evidence="12" id="KW-1185">Reference proteome</keyword>
<dbReference type="Proteomes" id="UP001476798">
    <property type="component" value="Unassembled WGS sequence"/>
</dbReference>
<dbReference type="PANTHER" id="PTHR17616:SF8">
    <property type="entry name" value="TRANSCRIPTIONAL COACTIVATOR YORKIE"/>
    <property type="match status" value="1"/>
</dbReference>
<keyword evidence="4" id="KW-0965">Cell junction</keyword>
<keyword evidence="8" id="KW-0804">Transcription</keyword>
<name>A0ABV0PFQ9_9TELE</name>
<dbReference type="InterPro" id="IPR051583">
    <property type="entry name" value="YAP1"/>
</dbReference>
<evidence type="ECO:0000313" key="11">
    <source>
        <dbReference type="EMBL" id="MEQ2182241.1"/>
    </source>
</evidence>
<keyword evidence="4" id="KW-0796">Tight junction</keyword>
<evidence type="ECO:0000313" key="12">
    <source>
        <dbReference type="Proteomes" id="UP001476798"/>
    </source>
</evidence>
<dbReference type="PANTHER" id="PTHR17616">
    <property type="entry name" value="YES-ASSOCIATED PROTEIN YAP1 FAMILY MEMBER"/>
    <property type="match status" value="1"/>
</dbReference>
<keyword evidence="9" id="KW-0539">Nucleus</keyword>
<evidence type="ECO:0000256" key="1">
    <source>
        <dbReference type="ARBA" id="ARBA00004123"/>
    </source>
</evidence>
<keyword evidence="7" id="KW-0010">Activator</keyword>
<comment type="caution">
    <text evidence="11">The sequence shown here is derived from an EMBL/GenBank/DDBJ whole genome shotgun (WGS) entry which is preliminary data.</text>
</comment>
<reference evidence="11 12" key="1">
    <citation type="submission" date="2021-06" db="EMBL/GenBank/DDBJ databases">
        <authorList>
            <person name="Palmer J.M."/>
        </authorList>
    </citation>
    <scope>NUCLEOTIDE SEQUENCE [LARGE SCALE GENOMIC DNA]</scope>
    <source>
        <strain evidence="11 12">GA_2019</strain>
        <tissue evidence="11">Muscle</tissue>
    </source>
</reference>
<evidence type="ECO:0000256" key="3">
    <source>
        <dbReference type="ARBA" id="ARBA00004496"/>
    </source>
</evidence>
<proteinExistence type="inferred from homology"/>
<evidence type="ECO:0000256" key="4">
    <source>
        <dbReference type="ARBA" id="ARBA00022427"/>
    </source>
</evidence>